<accession>A0A9R1QJ27</accession>
<dbReference type="AlphaFoldDB" id="A0A9R1QJ27"/>
<sequence length="182" mass="19783">MTTPHPNICSLGSLVIRFMRTRDVLARLHEYDSQGAAHQNPDELVPEPEICEPMVKEAAAEHAHGRHVPDEGLPQTKASIAPTKDCRAEGTADDQKENLCQEEANEDLCASKPRENMKKTSRRRLLPVSAMMLKEFTGPAIGLDGGGAKASSGEQSAMAAGRSDALIRLLKAKAPPMRHRRG</sequence>
<name>A0A9R1QJ27_TRITD</name>
<proteinExistence type="predicted"/>
<dbReference type="Proteomes" id="UP000324705">
    <property type="component" value="Chromosome 3B"/>
</dbReference>
<dbReference type="OMA" id="PNICSLG"/>
<evidence type="ECO:0000313" key="3">
    <source>
        <dbReference type="Proteomes" id="UP000324705"/>
    </source>
</evidence>
<gene>
    <name evidence="2" type="ORF">TRITD_3Bv1G145580</name>
</gene>
<evidence type="ECO:0000313" key="2">
    <source>
        <dbReference type="EMBL" id="VAH78364.1"/>
    </source>
</evidence>
<reference evidence="2 3" key="1">
    <citation type="submission" date="2017-09" db="EMBL/GenBank/DDBJ databases">
        <authorList>
            <consortium name="International Durum Wheat Genome Sequencing Consortium (IDWGSC)"/>
            <person name="Milanesi L."/>
        </authorList>
    </citation>
    <scope>NUCLEOTIDE SEQUENCE [LARGE SCALE GENOMIC DNA]</scope>
    <source>
        <strain evidence="3">cv. Svevo</strain>
    </source>
</reference>
<feature type="region of interest" description="Disordered" evidence="1">
    <location>
        <begin position="140"/>
        <end position="159"/>
    </location>
</feature>
<feature type="compositionally biased region" description="Basic and acidic residues" evidence="1">
    <location>
        <begin position="84"/>
        <end position="99"/>
    </location>
</feature>
<dbReference type="EMBL" id="LT934116">
    <property type="protein sequence ID" value="VAH78364.1"/>
    <property type="molecule type" value="Genomic_DNA"/>
</dbReference>
<feature type="region of interest" description="Disordered" evidence="1">
    <location>
        <begin position="65"/>
        <end position="99"/>
    </location>
</feature>
<evidence type="ECO:0000256" key="1">
    <source>
        <dbReference type="SAM" id="MobiDB-lite"/>
    </source>
</evidence>
<dbReference type="Gramene" id="TRITD3Bv1G145580.1">
    <property type="protein sequence ID" value="TRITD3Bv1G145580.1"/>
    <property type="gene ID" value="TRITD3Bv1G145580"/>
</dbReference>
<protein>
    <submittedName>
        <fullName evidence="2">Uncharacterized protein</fullName>
    </submittedName>
</protein>
<keyword evidence="3" id="KW-1185">Reference proteome</keyword>
<organism evidence="2 3">
    <name type="scientific">Triticum turgidum subsp. durum</name>
    <name type="common">Durum wheat</name>
    <name type="synonym">Triticum durum</name>
    <dbReference type="NCBI Taxonomy" id="4567"/>
    <lineage>
        <taxon>Eukaryota</taxon>
        <taxon>Viridiplantae</taxon>
        <taxon>Streptophyta</taxon>
        <taxon>Embryophyta</taxon>
        <taxon>Tracheophyta</taxon>
        <taxon>Spermatophyta</taxon>
        <taxon>Magnoliopsida</taxon>
        <taxon>Liliopsida</taxon>
        <taxon>Poales</taxon>
        <taxon>Poaceae</taxon>
        <taxon>BOP clade</taxon>
        <taxon>Pooideae</taxon>
        <taxon>Triticodae</taxon>
        <taxon>Triticeae</taxon>
        <taxon>Triticinae</taxon>
        <taxon>Triticum</taxon>
    </lineage>
</organism>